<comment type="caution">
    <text evidence="2">The sequence shown here is derived from an EMBL/GenBank/DDBJ whole genome shotgun (WGS) entry which is preliminary data.</text>
</comment>
<reference evidence="2 3" key="1">
    <citation type="submission" date="2024-06" db="EMBL/GenBank/DDBJ databases">
        <title>The Natural Products Discovery Center: Release of the First 8490 Sequenced Strains for Exploring Actinobacteria Biosynthetic Diversity.</title>
        <authorList>
            <person name="Kalkreuter E."/>
            <person name="Kautsar S.A."/>
            <person name="Yang D."/>
            <person name="Bader C.D."/>
            <person name="Teijaro C.N."/>
            <person name="Fluegel L."/>
            <person name="Davis C.M."/>
            <person name="Simpson J.R."/>
            <person name="Lauterbach L."/>
            <person name="Steele A.D."/>
            <person name="Gui C."/>
            <person name="Meng S."/>
            <person name="Li G."/>
            <person name="Viehrig K."/>
            <person name="Ye F."/>
            <person name="Su P."/>
            <person name="Kiefer A.F."/>
            <person name="Nichols A."/>
            <person name="Cepeda A.J."/>
            <person name="Yan W."/>
            <person name="Fan B."/>
            <person name="Jiang Y."/>
            <person name="Adhikari A."/>
            <person name="Zheng C.-J."/>
            <person name="Schuster L."/>
            <person name="Cowan T.M."/>
            <person name="Smanski M.J."/>
            <person name="Chevrette M.G."/>
            <person name="De Carvalho L.P.S."/>
            <person name="Shen B."/>
        </authorList>
    </citation>
    <scope>NUCLEOTIDE SEQUENCE [LARGE SCALE GENOMIC DNA]</scope>
    <source>
        <strain evidence="2 3">NPDC006337</strain>
    </source>
</reference>
<keyword evidence="1" id="KW-0175">Coiled coil</keyword>
<protein>
    <submittedName>
        <fullName evidence="2">Uncharacterized protein</fullName>
    </submittedName>
</protein>
<dbReference type="RefSeq" id="WP_359656864.1">
    <property type="nucleotide sequence ID" value="NZ_JBEXZP010000153.1"/>
</dbReference>
<evidence type="ECO:0000256" key="1">
    <source>
        <dbReference type="SAM" id="Coils"/>
    </source>
</evidence>
<feature type="coiled-coil region" evidence="1">
    <location>
        <begin position="2"/>
        <end position="29"/>
    </location>
</feature>
<evidence type="ECO:0000313" key="2">
    <source>
        <dbReference type="EMBL" id="MEU0712227.1"/>
    </source>
</evidence>
<proteinExistence type="predicted"/>
<dbReference type="EMBL" id="JBEXZR010000052">
    <property type="protein sequence ID" value="MEU0712227.1"/>
    <property type="molecule type" value="Genomic_DNA"/>
</dbReference>
<evidence type="ECO:0000313" key="3">
    <source>
        <dbReference type="Proteomes" id="UP001550378"/>
    </source>
</evidence>
<keyword evidence="3" id="KW-1185">Reference proteome</keyword>
<sequence length="68" mass="7680">MSDELARQAEELRDQRASTTAQLKDIAAEMWMAGLQNIREIGRLTGMSRTTLYAALRERGIEPTQRGD</sequence>
<dbReference type="Proteomes" id="UP001550378">
    <property type="component" value="Unassembled WGS sequence"/>
</dbReference>
<accession>A0ABV2WFX2</accession>
<organism evidence="2 3">
    <name type="scientific">Streptomyces lavendulocolor</name>
    <dbReference type="NCBI Taxonomy" id="67316"/>
    <lineage>
        <taxon>Bacteria</taxon>
        <taxon>Bacillati</taxon>
        <taxon>Actinomycetota</taxon>
        <taxon>Actinomycetes</taxon>
        <taxon>Kitasatosporales</taxon>
        <taxon>Streptomycetaceae</taxon>
        <taxon>Streptomyces</taxon>
    </lineage>
</organism>
<dbReference type="Gene3D" id="1.10.10.60">
    <property type="entry name" value="Homeodomain-like"/>
    <property type="match status" value="1"/>
</dbReference>
<gene>
    <name evidence="2" type="ORF">ABZ508_33255</name>
</gene>
<name>A0ABV2WFX2_9ACTN</name>